<evidence type="ECO:0000313" key="2">
    <source>
        <dbReference type="Proteomes" id="UP001162992"/>
    </source>
</evidence>
<protein>
    <submittedName>
        <fullName evidence="1">Uncharacterized protein</fullName>
    </submittedName>
</protein>
<reference evidence="2" key="1">
    <citation type="journal article" date="2024" name="Proc. Natl. Acad. Sci. U.S.A.">
        <title>Extraordinary preservation of gene collinearity over three hundred million years revealed in homosporous lycophytes.</title>
        <authorList>
            <person name="Li C."/>
            <person name="Wickell D."/>
            <person name="Kuo L.Y."/>
            <person name="Chen X."/>
            <person name="Nie B."/>
            <person name="Liao X."/>
            <person name="Peng D."/>
            <person name="Ji J."/>
            <person name="Jenkins J."/>
            <person name="Williams M."/>
            <person name="Shu S."/>
            <person name="Plott C."/>
            <person name="Barry K."/>
            <person name="Rajasekar S."/>
            <person name="Grimwood J."/>
            <person name="Han X."/>
            <person name="Sun S."/>
            <person name="Hou Z."/>
            <person name="He W."/>
            <person name="Dai G."/>
            <person name="Sun C."/>
            <person name="Schmutz J."/>
            <person name="Leebens-Mack J.H."/>
            <person name="Li F.W."/>
            <person name="Wang L."/>
        </authorList>
    </citation>
    <scope>NUCLEOTIDE SEQUENCE [LARGE SCALE GENOMIC DNA]</scope>
    <source>
        <strain evidence="2">cv. PW_Plant_1</strain>
    </source>
</reference>
<comment type="caution">
    <text evidence="1">The sequence shown here is derived from an EMBL/GenBank/DDBJ whole genome shotgun (WGS) entry which is preliminary data.</text>
</comment>
<keyword evidence="2" id="KW-1185">Reference proteome</keyword>
<proteinExistence type="predicted"/>
<evidence type="ECO:0000313" key="1">
    <source>
        <dbReference type="EMBL" id="KAJ7523939.1"/>
    </source>
</evidence>
<name>A0ACC2B2E6_DIPCM</name>
<sequence length="505" mass="54609">MGESSKPSVHLPAQDWAQLMHPAAQPAQRESDKSDFVPKTAEGSLAAVAASLRKSVTGMSKWGMADLTLGLYKLAGRHALEGTADTINGCSVTSLKELQEIYHWLDWALAAYTKDLQTLANHLKVKEEKIIKHVPTSEVLKPAFYIAVDDTRQCVVMSIRGTLTATDILTDLNPHSEQFVGGYAHSGMLAAARSFMDSEASTLQDILIANEDDIVARACPAALEDLRAEILATNWSQVFQNGSRMKTMIELVKSTHATLKQVEPALGLESGYLFGQAKKYGYAALVAATNGVACSLQKAQQGEHGVNAQKAANWLTYGAAATESVLSIASRGVSGLTSLSIGSPSTESVSTVETEEATREVLEMSRLVVPGMLFHIIRRPLKPEEEIIPAVVSMQMDLEVPPVNTANACSLASKSEITPMDSQENSPVLENAIETFKSSEDGKGESSKTKLEVRHRCTVVRGDEPSSRFKRIVLSSSLLSDHSLLNYRECLSNSIHWAASDVPDI</sequence>
<organism evidence="1 2">
    <name type="scientific">Diphasiastrum complanatum</name>
    <name type="common">Issler's clubmoss</name>
    <name type="synonym">Lycopodium complanatum</name>
    <dbReference type="NCBI Taxonomy" id="34168"/>
    <lineage>
        <taxon>Eukaryota</taxon>
        <taxon>Viridiplantae</taxon>
        <taxon>Streptophyta</taxon>
        <taxon>Embryophyta</taxon>
        <taxon>Tracheophyta</taxon>
        <taxon>Lycopodiopsida</taxon>
        <taxon>Lycopodiales</taxon>
        <taxon>Lycopodiaceae</taxon>
        <taxon>Lycopodioideae</taxon>
        <taxon>Diphasiastrum</taxon>
    </lineage>
</organism>
<dbReference type="Proteomes" id="UP001162992">
    <property type="component" value="Chromosome 18"/>
</dbReference>
<dbReference type="EMBL" id="CM055109">
    <property type="protein sequence ID" value="KAJ7523939.1"/>
    <property type="molecule type" value="Genomic_DNA"/>
</dbReference>
<accession>A0ACC2B2E6</accession>
<gene>
    <name evidence="1" type="ORF">O6H91_18G069400</name>
</gene>